<gene>
    <name evidence="5" type="ORF">ACFQ0R_12100</name>
</gene>
<dbReference type="RefSeq" id="WP_379658644.1">
    <property type="nucleotide sequence ID" value="NZ_JBHTIV010000022.1"/>
</dbReference>
<organism evidence="5 6">
    <name type="scientific">Psychroflexus salinarum</name>
    <dbReference type="NCBI Taxonomy" id="546024"/>
    <lineage>
        <taxon>Bacteria</taxon>
        <taxon>Pseudomonadati</taxon>
        <taxon>Bacteroidota</taxon>
        <taxon>Flavobacteriia</taxon>
        <taxon>Flavobacteriales</taxon>
        <taxon>Flavobacteriaceae</taxon>
        <taxon>Psychroflexus</taxon>
    </lineage>
</organism>
<dbReference type="InterPro" id="IPR051159">
    <property type="entry name" value="Hexapeptide_acetyltransf"/>
</dbReference>
<evidence type="ECO:0000313" key="6">
    <source>
        <dbReference type="Proteomes" id="UP001597049"/>
    </source>
</evidence>
<dbReference type="EMBL" id="JBHTIV010000022">
    <property type="protein sequence ID" value="MFD0933342.1"/>
    <property type="molecule type" value="Genomic_DNA"/>
</dbReference>
<dbReference type="PANTHER" id="PTHR23416:SF23">
    <property type="entry name" value="ACETYLTRANSFERASE C18B11.09C-RELATED"/>
    <property type="match status" value="1"/>
</dbReference>
<evidence type="ECO:0000256" key="2">
    <source>
        <dbReference type="ARBA" id="ARBA00022679"/>
    </source>
</evidence>
<dbReference type="PANTHER" id="PTHR23416">
    <property type="entry name" value="SIALIC ACID SYNTHASE-RELATED"/>
    <property type="match status" value="1"/>
</dbReference>
<keyword evidence="3" id="KW-0677">Repeat</keyword>
<keyword evidence="4 5" id="KW-0012">Acyltransferase</keyword>
<dbReference type="Pfam" id="PF00132">
    <property type="entry name" value="Hexapep"/>
    <property type="match status" value="1"/>
</dbReference>
<dbReference type="InterPro" id="IPR001451">
    <property type="entry name" value="Hexapep"/>
</dbReference>
<dbReference type="InterPro" id="IPR018357">
    <property type="entry name" value="Hexapep_transf_CS"/>
</dbReference>
<comment type="caution">
    <text evidence="5">The sequence shown here is derived from an EMBL/GenBank/DDBJ whole genome shotgun (WGS) entry which is preliminary data.</text>
</comment>
<keyword evidence="6" id="KW-1185">Reference proteome</keyword>
<dbReference type="PROSITE" id="PS00101">
    <property type="entry name" value="HEXAPEP_TRANSFERASES"/>
    <property type="match status" value="1"/>
</dbReference>
<sequence length="172" mass="19239">MKIINLSHLDELLYWLLTRFHARMPSRFVKLIAYYYTDARVRKLYLRKMGIVMGQNTFSNLGLKIAIDEFSDNRKVEIGNNVSIGPNLILVVDSCANNGVEINKIKGVKEKYTKKGFIKIEDEVWLGASVTILPNVTIGKCSVIGAGSLVTKDVPSYSVYAGTPAKLIKKLK</sequence>
<dbReference type="GO" id="GO:0016746">
    <property type="term" value="F:acyltransferase activity"/>
    <property type="evidence" value="ECO:0007669"/>
    <property type="project" value="UniProtKB-KW"/>
</dbReference>
<comment type="similarity">
    <text evidence="1">Belongs to the transferase hexapeptide repeat family.</text>
</comment>
<dbReference type="Proteomes" id="UP001597049">
    <property type="component" value="Unassembled WGS sequence"/>
</dbReference>
<evidence type="ECO:0000256" key="3">
    <source>
        <dbReference type="ARBA" id="ARBA00022737"/>
    </source>
</evidence>
<dbReference type="Gene3D" id="2.160.10.10">
    <property type="entry name" value="Hexapeptide repeat proteins"/>
    <property type="match status" value="1"/>
</dbReference>
<evidence type="ECO:0000256" key="4">
    <source>
        <dbReference type="ARBA" id="ARBA00023315"/>
    </source>
</evidence>
<evidence type="ECO:0000256" key="1">
    <source>
        <dbReference type="ARBA" id="ARBA00007274"/>
    </source>
</evidence>
<accession>A0ABW3GY66</accession>
<dbReference type="SUPFAM" id="SSF51161">
    <property type="entry name" value="Trimeric LpxA-like enzymes"/>
    <property type="match status" value="1"/>
</dbReference>
<name>A0ABW3GY66_9FLAO</name>
<keyword evidence="2" id="KW-0808">Transferase</keyword>
<dbReference type="InterPro" id="IPR011004">
    <property type="entry name" value="Trimer_LpxA-like_sf"/>
</dbReference>
<protein>
    <submittedName>
        <fullName evidence="5">Acyltransferase</fullName>
    </submittedName>
</protein>
<dbReference type="CDD" id="cd04647">
    <property type="entry name" value="LbH_MAT_like"/>
    <property type="match status" value="1"/>
</dbReference>
<evidence type="ECO:0000313" key="5">
    <source>
        <dbReference type="EMBL" id="MFD0933342.1"/>
    </source>
</evidence>
<proteinExistence type="inferred from homology"/>
<reference evidence="6" key="1">
    <citation type="journal article" date="2019" name="Int. J. Syst. Evol. Microbiol.">
        <title>The Global Catalogue of Microorganisms (GCM) 10K type strain sequencing project: providing services to taxonomists for standard genome sequencing and annotation.</title>
        <authorList>
            <consortium name="The Broad Institute Genomics Platform"/>
            <consortium name="The Broad Institute Genome Sequencing Center for Infectious Disease"/>
            <person name="Wu L."/>
            <person name="Ma J."/>
        </authorList>
    </citation>
    <scope>NUCLEOTIDE SEQUENCE [LARGE SCALE GENOMIC DNA]</scope>
    <source>
        <strain evidence="6">CCUG 56752</strain>
    </source>
</reference>